<keyword evidence="2" id="KW-1185">Reference proteome</keyword>
<evidence type="ECO:0000313" key="2">
    <source>
        <dbReference type="Proteomes" id="UP000799441"/>
    </source>
</evidence>
<dbReference type="PANTHER" id="PTHR20958">
    <property type="entry name" value="GLYCINE N-ACYLTRANSFERASE-LIKE PROTEIN"/>
    <property type="match status" value="1"/>
</dbReference>
<sequence>MPDGPLKRDKPYVIAFVDRSTRPETEVWLYASWESEPPSDNHDEKTFDRAEMLLLQSLLATFASLPLPPSIHTELLAEQSDESCDRIGEAGLDHLGLSIYDYSGHGSDPHIMLWGAVHEKTYARIDALGVLSSKWQSCREPNYTFMFLIADLPAIRGLPEGMHWGEVQRKHFALIKSRTQIARQDRTLAVLPSVAVYLKGKEEPIAWAFVGLDGSETTLHVEKEFRGKGLAKAVATKLFSEKMDRFFEDDKARGVTRMAHANVINGNEQSVGVCKSVGGRSDWNVYWLRIDLEKVASAL</sequence>
<dbReference type="InterPro" id="IPR016181">
    <property type="entry name" value="Acyl_CoA_acyltransferase"/>
</dbReference>
<reference evidence="1" key="1">
    <citation type="journal article" date="2020" name="Stud. Mycol.">
        <title>101 Dothideomycetes genomes: a test case for predicting lifestyles and emergence of pathogens.</title>
        <authorList>
            <person name="Haridas S."/>
            <person name="Albert R."/>
            <person name="Binder M."/>
            <person name="Bloem J."/>
            <person name="Labutti K."/>
            <person name="Salamov A."/>
            <person name="Andreopoulos B."/>
            <person name="Baker S."/>
            <person name="Barry K."/>
            <person name="Bills G."/>
            <person name="Bluhm B."/>
            <person name="Cannon C."/>
            <person name="Castanera R."/>
            <person name="Culley D."/>
            <person name="Daum C."/>
            <person name="Ezra D."/>
            <person name="Gonzalez J."/>
            <person name="Henrissat B."/>
            <person name="Kuo A."/>
            <person name="Liang C."/>
            <person name="Lipzen A."/>
            <person name="Lutzoni F."/>
            <person name="Magnuson J."/>
            <person name="Mondo S."/>
            <person name="Nolan M."/>
            <person name="Ohm R."/>
            <person name="Pangilinan J."/>
            <person name="Park H.-J."/>
            <person name="Ramirez L."/>
            <person name="Alfaro M."/>
            <person name="Sun H."/>
            <person name="Tritt A."/>
            <person name="Yoshinaga Y."/>
            <person name="Zwiers L.-H."/>
            <person name="Turgeon B."/>
            <person name="Goodwin S."/>
            <person name="Spatafora J."/>
            <person name="Crous P."/>
            <person name="Grigoriev I."/>
        </authorList>
    </citation>
    <scope>NUCLEOTIDE SEQUENCE</scope>
    <source>
        <strain evidence="1">CBS 116435</strain>
    </source>
</reference>
<proteinExistence type="predicted"/>
<dbReference type="Proteomes" id="UP000799441">
    <property type="component" value="Unassembled WGS sequence"/>
</dbReference>
<dbReference type="OrthoDB" id="61870at2759"/>
<organism evidence="1 2">
    <name type="scientific">Polychaeton citri CBS 116435</name>
    <dbReference type="NCBI Taxonomy" id="1314669"/>
    <lineage>
        <taxon>Eukaryota</taxon>
        <taxon>Fungi</taxon>
        <taxon>Dikarya</taxon>
        <taxon>Ascomycota</taxon>
        <taxon>Pezizomycotina</taxon>
        <taxon>Dothideomycetes</taxon>
        <taxon>Dothideomycetidae</taxon>
        <taxon>Capnodiales</taxon>
        <taxon>Capnodiaceae</taxon>
        <taxon>Polychaeton</taxon>
    </lineage>
</organism>
<protein>
    <recommendedName>
        <fullName evidence="3">FR47-like domain-containing protein</fullName>
    </recommendedName>
</protein>
<evidence type="ECO:0000313" key="1">
    <source>
        <dbReference type="EMBL" id="KAF2719910.1"/>
    </source>
</evidence>
<name>A0A9P4UPD8_9PEZI</name>
<evidence type="ECO:0008006" key="3">
    <source>
        <dbReference type="Google" id="ProtNLM"/>
    </source>
</evidence>
<dbReference type="Gene3D" id="3.40.630.30">
    <property type="match status" value="1"/>
</dbReference>
<dbReference type="SUPFAM" id="SSF55729">
    <property type="entry name" value="Acyl-CoA N-acyltransferases (Nat)"/>
    <property type="match status" value="1"/>
</dbReference>
<gene>
    <name evidence="1" type="ORF">K431DRAFT_304729</name>
</gene>
<dbReference type="EMBL" id="MU003805">
    <property type="protein sequence ID" value="KAF2719910.1"/>
    <property type="molecule type" value="Genomic_DNA"/>
</dbReference>
<accession>A0A9P4UPD8</accession>
<dbReference type="AlphaFoldDB" id="A0A9P4UPD8"/>
<dbReference type="PANTHER" id="PTHR20958:SF6">
    <property type="entry name" value="GLYCINE N-ACYLTRANSFERASE-LIKE PROTEIN"/>
    <property type="match status" value="1"/>
</dbReference>
<comment type="caution">
    <text evidence="1">The sequence shown here is derived from an EMBL/GenBank/DDBJ whole genome shotgun (WGS) entry which is preliminary data.</text>
</comment>
<dbReference type="InterPro" id="IPR053225">
    <property type="entry name" value="Acyl-CoA_N-acyltransferase"/>
</dbReference>